<name>A0A845DYE0_9BACI</name>
<sequence length="327" mass="38663">MSHKLRVGELQSIYLTEEQIWRSFTTILTTRSKKSSTYKYGLLKAMIENLYQVDDEAVVFYDQLAYSFAKIYWNLVIHHGLEQGTSGSAVVKRLIEIQREESIPEDITFDKLNATIQVKATTRIKAVMKTNVFGALYGDTQGSFYAFDHKEERFQFNRTVLTFMRKYQLLMVDLINYHMAKMIERLNDAPHINYLLEKVESIAKRSTLKPFERVLLQYTENTCFYCDKPLNKGQAKTHVDHFIPWSFVQSDQLWNLVLTCSKCNTSKKDKLPIRDFLRLVVERNEVLVVQQEIVSQDKNLKNYKEEKMIHLYEYSIQNGYENIWWPR</sequence>
<accession>A0A845DYE0</accession>
<gene>
    <name evidence="2" type="ORF">GLV98_02310</name>
</gene>
<dbReference type="InterPro" id="IPR003615">
    <property type="entry name" value="HNH_nuc"/>
</dbReference>
<evidence type="ECO:0000313" key="2">
    <source>
        <dbReference type="EMBL" id="MYL48294.1"/>
    </source>
</evidence>
<dbReference type="EMBL" id="WMEZ01000001">
    <property type="protein sequence ID" value="MYL48294.1"/>
    <property type="molecule type" value="Genomic_DNA"/>
</dbReference>
<keyword evidence="2" id="KW-0540">Nuclease</keyword>
<keyword evidence="2" id="KW-0378">Hydrolase</keyword>
<reference evidence="2 3" key="1">
    <citation type="submission" date="2019-11" db="EMBL/GenBank/DDBJ databases">
        <title>Genome sequences of 17 halophilic strains isolated from different environments.</title>
        <authorList>
            <person name="Furrow R.E."/>
        </authorList>
    </citation>
    <scope>NUCLEOTIDE SEQUENCE [LARGE SCALE GENOMIC DNA]</scope>
    <source>
        <strain evidence="2 3">22505_10_Sand</strain>
    </source>
</reference>
<evidence type="ECO:0000259" key="1">
    <source>
        <dbReference type="SMART" id="SM00507"/>
    </source>
</evidence>
<protein>
    <submittedName>
        <fullName evidence="2">HNH endonuclease</fullName>
    </submittedName>
</protein>
<dbReference type="CDD" id="cd00085">
    <property type="entry name" value="HNHc"/>
    <property type="match status" value="1"/>
</dbReference>
<dbReference type="AlphaFoldDB" id="A0A845DYE0"/>
<dbReference type="Proteomes" id="UP000447393">
    <property type="component" value="Unassembled WGS sequence"/>
</dbReference>
<comment type="caution">
    <text evidence="2">The sequence shown here is derived from an EMBL/GenBank/DDBJ whole genome shotgun (WGS) entry which is preliminary data.</text>
</comment>
<dbReference type="OrthoDB" id="489287at2"/>
<proteinExistence type="predicted"/>
<feature type="domain" description="HNH nuclease" evidence="1">
    <location>
        <begin position="210"/>
        <end position="265"/>
    </location>
</feature>
<dbReference type="RefSeq" id="WP_160911711.1">
    <property type="nucleotide sequence ID" value="NZ_WMEZ01000001.1"/>
</dbReference>
<dbReference type="Pfam" id="PF13395">
    <property type="entry name" value="HNH_4"/>
    <property type="match status" value="1"/>
</dbReference>
<dbReference type="GO" id="GO:0004519">
    <property type="term" value="F:endonuclease activity"/>
    <property type="evidence" value="ECO:0007669"/>
    <property type="project" value="UniProtKB-KW"/>
</dbReference>
<organism evidence="2 3">
    <name type="scientific">Halobacillus litoralis</name>
    <dbReference type="NCBI Taxonomy" id="45668"/>
    <lineage>
        <taxon>Bacteria</taxon>
        <taxon>Bacillati</taxon>
        <taxon>Bacillota</taxon>
        <taxon>Bacilli</taxon>
        <taxon>Bacillales</taxon>
        <taxon>Bacillaceae</taxon>
        <taxon>Halobacillus</taxon>
    </lineage>
</organism>
<dbReference type="Gene3D" id="1.10.30.50">
    <property type="match status" value="1"/>
</dbReference>
<evidence type="ECO:0000313" key="3">
    <source>
        <dbReference type="Proteomes" id="UP000447393"/>
    </source>
</evidence>
<dbReference type="SMART" id="SM00507">
    <property type="entry name" value="HNHc"/>
    <property type="match status" value="1"/>
</dbReference>
<keyword evidence="2" id="KW-0255">Endonuclease</keyword>